<gene>
    <name evidence="1" type="ORF">EXM22_15350</name>
</gene>
<dbReference type="OrthoDB" id="9800692at2"/>
<evidence type="ECO:0000313" key="2">
    <source>
        <dbReference type="Proteomes" id="UP000324209"/>
    </source>
</evidence>
<dbReference type="Proteomes" id="UP000324209">
    <property type="component" value="Chromosome"/>
</dbReference>
<dbReference type="EMBL" id="CP036150">
    <property type="protein sequence ID" value="QEN09285.1"/>
    <property type="molecule type" value="Genomic_DNA"/>
</dbReference>
<reference evidence="1 2" key="1">
    <citation type="submission" date="2019-02" db="EMBL/GenBank/DDBJ databases">
        <title>Complete Genome Sequence and Methylome Analysis of free living Spirochaetas.</title>
        <authorList>
            <person name="Fomenkov A."/>
            <person name="Dubinina G."/>
            <person name="Leshcheva N."/>
            <person name="Mikheeva N."/>
            <person name="Grabovich M."/>
            <person name="Vincze T."/>
            <person name="Roberts R.J."/>
        </authorList>
    </citation>
    <scope>NUCLEOTIDE SEQUENCE [LARGE SCALE GENOMIC DNA]</scope>
    <source>
        <strain evidence="1 2">K2</strain>
    </source>
</reference>
<protein>
    <submittedName>
        <fullName evidence="1">(2Fe-2S) ferredoxin domain-containing protein</fullName>
    </submittedName>
</protein>
<sequence length="129" mass="14123">MAKMTLEELRKLRSSQKSEMERRDVDGKETHIIVGMGTCGIAAGAKMALDSFLDAIKANDLKDVVVKQTGCMGLCYSEPTVEVKVPGMPDVIYGNVDAAVAKEIVEKHIIHKKMVENHIQDKPAGDIIK</sequence>
<name>A0A5C1QMF8_9SPIO</name>
<dbReference type="SUPFAM" id="SSF52833">
    <property type="entry name" value="Thioredoxin-like"/>
    <property type="match status" value="1"/>
</dbReference>
<accession>A0A5C1QMF8</accession>
<proteinExistence type="predicted"/>
<dbReference type="Gene3D" id="3.40.30.10">
    <property type="entry name" value="Glutaredoxin"/>
    <property type="match status" value="1"/>
</dbReference>
<dbReference type="InterPro" id="IPR036249">
    <property type="entry name" value="Thioredoxin-like_sf"/>
</dbReference>
<dbReference type="RefSeq" id="WP_149487360.1">
    <property type="nucleotide sequence ID" value="NZ_CP036150.1"/>
</dbReference>
<dbReference type="CDD" id="cd02980">
    <property type="entry name" value="TRX_Fd_family"/>
    <property type="match status" value="1"/>
</dbReference>
<evidence type="ECO:0000313" key="1">
    <source>
        <dbReference type="EMBL" id="QEN09285.1"/>
    </source>
</evidence>
<dbReference type="AlphaFoldDB" id="A0A5C1QMF8"/>
<keyword evidence="2" id="KW-1185">Reference proteome</keyword>
<dbReference type="KEGG" id="ock:EXM22_15350"/>
<organism evidence="1 2">
    <name type="scientific">Oceanispirochaeta crateris</name>
    <dbReference type="NCBI Taxonomy" id="2518645"/>
    <lineage>
        <taxon>Bacteria</taxon>
        <taxon>Pseudomonadati</taxon>
        <taxon>Spirochaetota</taxon>
        <taxon>Spirochaetia</taxon>
        <taxon>Spirochaetales</taxon>
        <taxon>Spirochaetaceae</taxon>
        <taxon>Oceanispirochaeta</taxon>
    </lineage>
</organism>